<evidence type="ECO:0000313" key="2">
    <source>
        <dbReference type="Proteomes" id="UP000002707"/>
    </source>
</evidence>
<dbReference type="AlphaFoldDB" id="Q38Y64"/>
<gene>
    <name evidence="1" type="ORF">LCA_0564_a</name>
</gene>
<dbReference type="RefSeq" id="WP_011374270.1">
    <property type="nucleotide sequence ID" value="NC_007576.1"/>
</dbReference>
<evidence type="ECO:0000313" key="1">
    <source>
        <dbReference type="EMBL" id="CAI54865.1"/>
    </source>
</evidence>
<dbReference type="HOGENOM" id="CLU_3169641_0_0_9"/>
<name>Q38Y64_LATSS</name>
<sequence>MERISEYKVLNNNVLAGVQGGKKKKGGFFWHYFGDPIVSFGKGFIGY</sequence>
<organism evidence="1 2">
    <name type="scientific">Latilactobacillus sakei subsp. sakei (strain 23K)</name>
    <name type="common">Lactobacillus sakei subsp. sakei</name>
    <dbReference type="NCBI Taxonomy" id="314315"/>
    <lineage>
        <taxon>Bacteria</taxon>
        <taxon>Bacillati</taxon>
        <taxon>Bacillota</taxon>
        <taxon>Bacilli</taxon>
        <taxon>Lactobacillales</taxon>
        <taxon>Lactobacillaceae</taxon>
        <taxon>Latilactobacillus</taxon>
    </lineage>
</organism>
<dbReference type="Proteomes" id="UP000002707">
    <property type="component" value="Chromosome"/>
</dbReference>
<accession>Q38Y64</accession>
<dbReference type="STRING" id="314315.LCA_0564_a"/>
<dbReference type="KEGG" id="lsa:LCA_0564_a"/>
<reference evidence="2" key="1">
    <citation type="journal article" date="2005" name="Nat. Biotechnol.">
        <title>The complete genome sequence of the meat-borne lactic acid bacterium Lactobacillus sakei 23K.</title>
        <authorList>
            <person name="Chaillou S."/>
            <person name="Champomier-Verges M.-C."/>
            <person name="Cornet M."/>
            <person name="Crutz-Le Coq A.-M."/>
            <person name="Dudez A.-M."/>
            <person name="Martin V."/>
            <person name="Beaufils S."/>
            <person name="Darbon-Rongere E."/>
            <person name="Bossy R."/>
            <person name="Loux V."/>
            <person name="Zagorec M."/>
        </authorList>
    </citation>
    <scope>NUCLEOTIDE SEQUENCE [LARGE SCALE GENOMIC DNA]</scope>
    <source>
        <strain evidence="2">23K</strain>
    </source>
</reference>
<keyword evidence="2" id="KW-1185">Reference proteome</keyword>
<protein>
    <submittedName>
        <fullName evidence="1">Hypothetical small peptide</fullName>
    </submittedName>
</protein>
<dbReference type="EMBL" id="CR936503">
    <property type="protein sequence ID" value="CAI54865.1"/>
    <property type="molecule type" value="Genomic_DNA"/>
</dbReference>
<proteinExistence type="predicted"/>